<accession>A0A9P0T491</accession>
<sequence>MGVLTGGVVKGEVWRQQTARAEAAAACVSCDGARGTGAGPVLPPAALAQNAFWYGCNVDIHKDTESVAEDHAKNLTSRRWRLPNASTSSG</sequence>
<gene>
    <name evidence="1" type="ORF">PIBRA_LOCUS3287</name>
</gene>
<evidence type="ECO:0000313" key="2">
    <source>
        <dbReference type="Proteomes" id="UP001152562"/>
    </source>
</evidence>
<protein>
    <submittedName>
        <fullName evidence="1">Uncharacterized protein</fullName>
    </submittedName>
</protein>
<evidence type="ECO:0000313" key="1">
    <source>
        <dbReference type="EMBL" id="CAH4013347.1"/>
    </source>
</evidence>
<proteinExistence type="predicted"/>
<name>A0A9P0T491_PIEBR</name>
<organism evidence="1 2">
    <name type="scientific">Pieris brassicae</name>
    <name type="common">White butterfly</name>
    <name type="synonym">Large white butterfly</name>
    <dbReference type="NCBI Taxonomy" id="7116"/>
    <lineage>
        <taxon>Eukaryota</taxon>
        <taxon>Metazoa</taxon>
        <taxon>Ecdysozoa</taxon>
        <taxon>Arthropoda</taxon>
        <taxon>Hexapoda</taxon>
        <taxon>Insecta</taxon>
        <taxon>Pterygota</taxon>
        <taxon>Neoptera</taxon>
        <taxon>Endopterygota</taxon>
        <taxon>Lepidoptera</taxon>
        <taxon>Glossata</taxon>
        <taxon>Ditrysia</taxon>
        <taxon>Papilionoidea</taxon>
        <taxon>Pieridae</taxon>
        <taxon>Pierinae</taxon>
        <taxon>Pieris</taxon>
    </lineage>
</organism>
<dbReference type="AlphaFoldDB" id="A0A9P0T491"/>
<keyword evidence="2" id="KW-1185">Reference proteome</keyword>
<dbReference type="EMBL" id="CALOZG010000004">
    <property type="protein sequence ID" value="CAH4013347.1"/>
    <property type="molecule type" value="Genomic_DNA"/>
</dbReference>
<reference evidence="1" key="1">
    <citation type="submission" date="2022-05" db="EMBL/GenBank/DDBJ databases">
        <authorList>
            <person name="Okamura Y."/>
        </authorList>
    </citation>
    <scope>NUCLEOTIDE SEQUENCE</scope>
</reference>
<comment type="caution">
    <text evidence="1">The sequence shown here is derived from an EMBL/GenBank/DDBJ whole genome shotgun (WGS) entry which is preliminary data.</text>
</comment>
<dbReference type="Proteomes" id="UP001152562">
    <property type="component" value="Unassembled WGS sequence"/>
</dbReference>